<dbReference type="InterPro" id="IPR011009">
    <property type="entry name" value="Kinase-like_dom_sf"/>
</dbReference>
<dbReference type="Pfam" id="PF22740">
    <property type="entry name" value="PapZ_C"/>
    <property type="match status" value="1"/>
</dbReference>
<dbReference type="SUPFAM" id="SSF56112">
    <property type="entry name" value="Protein kinase-like (PK-like)"/>
    <property type="match status" value="1"/>
</dbReference>
<organism evidence="3 4">
    <name type="scientific">Marinilabilia rubra</name>
    <dbReference type="NCBI Taxonomy" id="2162893"/>
    <lineage>
        <taxon>Bacteria</taxon>
        <taxon>Pseudomonadati</taxon>
        <taxon>Bacteroidota</taxon>
        <taxon>Bacteroidia</taxon>
        <taxon>Marinilabiliales</taxon>
        <taxon>Marinilabiliaceae</taxon>
        <taxon>Marinilabilia</taxon>
    </lineage>
</organism>
<dbReference type="Pfam" id="PF01636">
    <property type="entry name" value="APH"/>
    <property type="match status" value="1"/>
</dbReference>
<dbReference type="InterPro" id="IPR005337">
    <property type="entry name" value="RapZ-like"/>
</dbReference>
<comment type="caution">
    <text evidence="3">The sequence shown here is derived from an EMBL/GenBank/DDBJ whole genome shotgun (WGS) entry which is preliminary data.</text>
</comment>
<sequence>MKNSYPPQLKQLFKEWADESVESFTALPPSGSSRHYFRITSASKNVLGAINNDVKENRAFLAFSNHFRKLGFPVPEIYRVNESEDCYLLEDFGNTTLYDWLSTSRTGKTIPDNIIDFYKQSLENLILFQVEGAKGLDFGYCYPRHSFDKQSMLWDLHYFKYYFLKLAKIPFDEQLLEDDFNAFADYLQQAESNYFLYRDFQSRNIMVTENGPAFIDYQGGRRGALQYDLASLLYDAKADLPHEVREELLDFYISKVKEKTNIDEDAFRNFFTGYVLIRIMQAMGAYGFRGFYEKKEHFLKSIPYALENLKYILNNFSLPVKLPALMDALEKVTLSEQLQQISVSTQLTISINSFSYRRGIPVDSSGHGGGFVFDCRCIHNPGRYEEYKSKTGLSPEVIAFFEKEDEMSTYLKSVFTLADQSVTKYLERGFKNLMFNFGCTGGQHRSVYCAENLALYLRKNYPVKVELKHMEMPAWPRE</sequence>
<dbReference type="Gene3D" id="3.90.1200.10">
    <property type="match status" value="1"/>
</dbReference>
<protein>
    <submittedName>
        <fullName evidence="3">Phosphotransferase enzyme family protein</fullName>
    </submittedName>
</protein>
<keyword evidence="4" id="KW-1185">Reference proteome</keyword>
<gene>
    <name evidence="3" type="ORF">DDZ16_04035</name>
</gene>
<dbReference type="PANTHER" id="PTHR30448">
    <property type="entry name" value="RNASE ADAPTER PROTEIN RAPZ"/>
    <property type="match status" value="1"/>
</dbReference>
<dbReference type="GO" id="GO:0016740">
    <property type="term" value="F:transferase activity"/>
    <property type="evidence" value="ECO:0007669"/>
    <property type="project" value="UniProtKB-KW"/>
</dbReference>
<dbReference type="GO" id="GO:0005524">
    <property type="term" value="F:ATP binding"/>
    <property type="evidence" value="ECO:0007669"/>
    <property type="project" value="InterPro"/>
</dbReference>
<feature type="domain" description="RapZ C-terminal" evidence="2">
    <location>
        <begin position="348"/>
        <end position="470"/>
    </location>
</feature>
<name>A0A2U2BCI7_9BACT</name>
<dbReference type="AlphaFoldDB" id="A0A2U2BCI7"/>
<dbReference type="EMBL" id="QEWP01000002">
    <property type="protein sequence ID" value="PWE00771.1"/>
    <property type="molecule type" value="Genomic_DNA"/>
</dbReference>
<dbReference type="InterPro" id="IPR053931">
    <property type="entry name" value="RapZ_C"/>
</dbReference>
<evidence type="ECO:0000313" key="3">
    <source>
        <dbReference type="EMBL" id="PWE00771.1"/>
    </source>
</evidence>
<evidence type="ECO:0000259" key="2">
    <source>
        <dbReference type="Pfam" id="PF22740"/>
    </source>
</evidence>
<evidence type="ECO:0000259" key="1">
    <source>
        <dbReference type="Pfam" id="PF01636"/>
    </source>
</evidence>
<keyword evidence="3" id="KW-0808">Transferase</keyword>
<dbReference type="RefSeq" id="WP_109263142.1">
    <property type="nucleotide sequence ID" value="NZ_QEWP01000002.1"/>
</dbReference>
<reference evidence="3 4" key="1">
    <citation type="submission" date="2018-05" db="EMBL/GenBank/DDBJ databases">
        <title>Marinilabilia rubrum sp. nov., isolated from saltern sediment.</title>
        <authorList>
            <person name="Zhang R."/>
        </authorList>
    </citation>
    <scope>NUCLEOTIDE SEQUENCE [LARGE SCALE GENOMIC DNA]</scope>
    <source>
        <strain evidence="3 4">WTE16</strain>
    </source>
</reference>
<dbReference type="InterPro" id="IPR002575">
    <property type="entry name" value="Aminoglycoside_PTrfase"/>
</dbReference>
<dbReference type="Gene3D" id="3.30.200.20">
    <property type="entry name" value="Phosphorylase Kinase, domain 1"/>
    <property type="match status" value="1"/>
</dbReference>
<dbReference type="PANTHER" id="PTHR30448:SF0">
    <property type="entry name" value="RNASE ADAPTER PROTEIN RAPZ"/>
    <property type="match status" value="1"/>
</dbReference>
<feature type="domain" description="Aminoglycoside phosphotransferase" evidence="1">
    <location>
        <begin position="31"/>
        <end position="253"/>
    </location>
</feature>
<dbReference type="Proteomes" id="UP000244956">
    <property type="component" value="Unassembled WGS sequence"/>
</dbReference>
<evidence type="ECO:0000313" key="4">
    <source>
        <dbReference type="Proteomes" id="UP000244956"/>
    </source>
</evidence>
<accession>A0A2U2BCI7</accession>
<proteinExistence type="predicted"/>
<dbReference type="OrthoDB" id="9784461at2"/>